<dbReference type="InterPro" id="IPR029865">
    <property type="entry name" value="KIAA0319-like"/>
</dbReference>
<dbReference type="AlphaFoldDB" id="A0A3A4P209"/>
<proteinExistence type="predicted"/>
<feature type="domain" description="PKD/Chitinase" evidence="1">
    <location>
        <begin position="656"/>
        <end position="757"/>
    </location>
</feature>
<dbReference type="Pfam" id="PF18911">
    <property type="entry name" value="PKD_4"/>
    <property type="match status" value="1"/>
</dbReference>
<dbReference type="Proteomes" id="UP000265882">
    <property type="component" value="Unassembled WGS sequence"/>
</dbReference>
<dbReference type="SMART" id="SM00089">
    <property type="entry name" value="PKD"/>
    <property type="match status" value="2"/>
</dbReference>
<evidence type="ECO:0000259" key="1">
    <source>
        <dbReference type="SMART" id="SM00089"/>
    </source>
</evidence>
<reference evidence="2 3" key="1">
    <citation type="journal article" date="2017" name="ISME J.">
        <title>Energy and carbon metabolisms in a deep terrestrial subsurface fluid microbial community.</title>
        <authorList>
            <person name="Momper L."/>
            <person name="Jungbluth S.P."/>
            <person name="Lee M.D."/>
            <person name="Amend J.P."/>
        </authorList>
    </citation>
    <scope>NUCLEOTIDE SEQUENCE [LARGE SCALE GENOMIC DNA]</scope>
    <source>
        <strain evidence="2">SURF_5</strain>
    </source>
</reference>
<sequence length="884" mass="95658">MEVYGGIVIAEGDIMMRKIPILLLMLLLVLPATGAAYADSAVFRVANAPQEDTCANWGAKDANVYNNGYGWQYFGRSSSVYFSAYWRWAIDIPRGSTITNAFVQLRADYTNSGLLSADFQGLVPDDRWTNGNGFSTANYPLGSSLNDILRQGTPVLWENIPDWIAGSWYSSPDISNLVQARVDSADYDPQDVRKNYLGLVLSFVSGSAYRTATQEPDNDSYTAQLYVEWIPGPVTPSTAVTETFYIKDSPEEDAYSAVGARNLNGYNDSNGWHYFGYAATTGCWYSSYWRWALTVPKLSIIESAFVAIRSDYVNEGYLDAAFQALVPDGKWEAGLGFSTANYPDGAFLNQIPRQGEAVPWNNISNWTTGTWFYSPDITALVQERIKNPDYDPETASGRQFGLVLYHANGSWYRTGTQEPDQDAYTAQLIIRWAPLIQTGCGDPDAVEICNDGIDNNCNGVLDDFCNTCPAANAGTDQAASVGQIICLDGSGSTDIDGDALTYTWNISSKPQFSSAELSDPAALNPEIFIDAFGDYIVDLIVSDGHCESAIDSVVISTINSCPAADAGPDTSVVVGGTAFLDGSASSDPDGDTLSYSWSLFKKPEGSAAVLDIQGDGSASFTVDKVGEYHVELCVSDGLCTSQPDLVVISTQNLPPVADAGGDQETTVGSALELDGASSYDPDGDPLFYSWCVLKNPASYPAESLLMMTESDTGPILVDPTSPTPILLAETEGQYVVQLVVSDGISDSEPDTCVVTAIVPEYQCPKGFGFWKNHPGAWPIQSLRLGNYLYQKETLHKLLQTPVRGDASMILAHQLIATKLNLENDSEPGPIEDTVQVADNLLAQFTRTLPCGVKPSSAIGKEMIQAAQTLESYNEGLQDLDCVQW</sequence>
<organism evidence="2 3">
    <name type="scientific">Abyssobacteria bacterium (strain SURF_5)</name>
    <dbReference type="NCBI Taxonomy" id="2093360"/>
    <lineage>
        <taxon>Bacteria</taxon>
        <taxon>Pseudomonadati</taxon>
        <taxon>Candidatus Hydrogenedentota</taxon>
        <taxon>Candidatus Abyssobacteria</taxon>
    </lineage>
</organism>
<dbReference type="GO" id="GO:0016020">
    <property type="term" value="C:membrane"/>
    <property type="evidence" value="ECO:0007669"/>
    <property type="project" value="TreeGrafter"/>
</dbReference>
<dbReference type="Pfam" id="PF22352">
    <property type="entry name" value="K319L-like_PKD"/>
    <property type="match status" value="1"/>
</dbReference>
<dbReference type="Gene3D" id="2.60.40.10">
    <property type="entry name" value="Immunoglobulins"/>
    <property type="match status" value="3"/>
</dbReference>
<dbReference type="GO" id="GO:0031410">
    <property type="term" value="C:cytoplasmic vesicle"/>
    <property type="evidence" value="ECO:0007669"/>
    <property type="project" value="TreeGrafter"/>
</dbReference>
<dbReference type="PANTHER" id="PTHR46182:SF2">
    <property type="entry name" value="FI19480P1"/>
    <property type="match status" value="1"/>
</dbReference>
<dbReference type="PANTHER" id="PTHR46182">
    <property type="entry name" value="FI19480P1"/>
    <property type="match status" value="1"/>
</dbReference>
<protein>
    <recommendedName>
        <fullName evidence="1">PKD/Chitinase domain-containing protein</fullName>
    </recommendedName>
</protein>
<name>A0A3A4P209_ABYX5</name>
<feature type="domain" description="PKD/Chitinase" evidence="1">
    <location>
        <begin position="563"/>
        <end position="652"/>
    </location>
</feature>
<dbReference type="InterPro" id="IPR022409">
    <property type="entry name" value="PKD/Chitinase_dom"/>
</dbReference>
<gene>
    <name evidence="2" type="ORF">C4520_00430</name>
</gene>
<dbReference type="InterPro" id="IPR013783">
    <property type="entry name" value="Ig-like_fold"/>
</dbReference>
<evidence type="ECO:0000313" key="2">
    <source>
        <dbReference type="EMBL" id="RJP26743.1"/>
    </source>
</evidence>
<dbReference type="SUPFAM" id="SSF49299">
    <property type="entry name" value="PKD domain"/>
    <property type="match status" value="3"/>
</dbReference>
<dbReference type="EMBL" id="QZKU01000004">
    <property type="protein sequence ID" value="RJP26743.1"/>
    <property type="molecule type" value="Genomic_DNA"/>
</dbReference>
<dbReference type="InterPro" id="IPR035986">
    <property type="entry name" value="PKD_dom_sf"/>
</dbReference>
<dbReference type="InterPro" id="IPR000601">
    <property type="entry name" value="PKD_dom"/>
</dbReference>
<comment type="caution">
    <text evidence="2">The sequence shown here is derived from an EMBL/GenBank/DDBJ whole genome shotgun (WGS) entry which is preliminary data.</text>
</comment>
<accession>A0A3A4P209</accession>
<evidence type="ECO:0000313" key="3">
    <source>
        <dbReference type="Proteomes" id="UP000265882"/>
    </source>
</evidence>